<gene>
    <name evidence="2" type="ORF">ACCB10852</name>
</gene>
<sequence length="122" mass="13619">MLQIEDLPCMTSLSPGNDAMNLKSTQFMNQDMDLIEVLWKQDVDLGFTLVEPTTATKKVSTVEKGTDDEIEKLKALEAINGSNEEKDTKEYDEAQDDPWAGLPYTIDLETGNETGSEEEGKR</sequence>
<dbReference type="EMBL" id="JR049631">
    <property type="protein sequence ID" value="AEY61025.1"/>
    <property type="molecule type" value="mRNA"/>
</dbReference>
<dbReference type="AlphaFoldDB" id="V9IIY7"/>
<reference evidence="2" key="1">
    <citation type="submission" date="2011-11" db="EMBL/GenBank/DDBJ databases">
        <title>Decoding the brain transcriptome of the Eastern honeybee (Apis cerana) based on pyrosequencing.</title>
        <authorList>
            <person name="Sun L."/>
            <person name="Zheng H."/>
            <person name="Wang Y."/>
            <person name="Xie X."/>
            <person name="Zhu Y."/>
            <person name="Gu W."/>
            <person name="Wang S."/>
        </authorList>
    </citation>
    <scope>NUCLEOTIDE SEQUENCE</scope>
    <source>
        <tissue evidence="2">Brain</tissue>
    </source>
</reference>
<organism evidence="2">
    <name type="scientific">Apis cerana</name>
    <name type="common">Indian honeybee</name>
    <dbReference type="NCBI Taxonomy" id="7461"/>
    <lineage>
        <taxon>Eukaryota</taxon>
        <taxon>Metazoa</taxon>
        <taxon>Ecdysozoa</taxon>
        <taxon>Arthropoda</taxon>
        <taxon>Hexapoda</taxon>
        <taxon>Insecta</taxon>
        <taxon>Pterygota</taxon>
        <taxon>Neoptera</taxon>
        <taxon>Endopterygota</taxon>
        <taxon>Hymenoptera</taxon>
        <taxon>Apocrita</taxon>
        <taxon>Aculeata</taxon>
        <taxon>Apoidea</taxon>
        <taxon>Anthophila</taxon>
        <taxon>Apidae</taxon>
        <taxon>Apis</taxon>
    </lineage>
</organism>
<feature type="region of interest" description="Disordered" evidence="1">
    <location>
        <begin position="77"/>
        <end position="122"/>
    </location>
</feature>
<accession>V9IIY7</accession>
<name>V9IIY7_APICE</name>
<evidence type="ECO:0000313" key="2">
    <source>
        <dbReference type="EMBL" id="AEY61025.1"/>
    </source>
</evidence>
<evidence type="ECO:0000256" key="1">
    <source>
        <dbReference type="SAM" id="MobiDB-lite"/>
    </source>
</evidence>
<feature type="compositionally biased region" description="Basic and acidic residues" evidence="1">
    <location>
        <begin position="83"/>
        <end position="92"/>
    </location>
</feature>
<proteinExistence type="evidence at transcript level"/>
<protein>
    <submittedName>
        <fullName evidence="2">Segmentation protein cap'n'collar-like</fullName>
    </submittedName>
</protein>